<feature type="domain" description="Haemolysin-type calcium binding-related" evidence="10">
    <location>
        <begin position="3096"/>
        <end position="3135"/>
    </location>
</feature>
<feature type="domain" description="Haemolysin-type calcium binding-related" evidence="10">
    <location>
        <begin position="1379"/>
        <end position="1416"/>
    </location>
</feature>
<dbReference type="GO" id="GO:0016020">
    <property type="term" value="C:membrane"/>
    <property type="evidence" value="ECO:0007669"/>
    <property type="project" value="UniProtKB-SubCell"/>
</dbReference>
<feature type="compositionally biased region" description="Acidic residues" evidence="9">
    <location>
        <begin position="2262"/>
        <end position="2271"/>
    </location>
</feature>
<dbReference type="GO" id="GO:0005576">
    <property type="term" value="C:extracellular region"/>
    <property type="evidence" value="ECO:0007669"/>
    <property type="project" value="UniProtKB-SubCell"/>
</dbReference>
<feature type="compositionally biased region" description="Acidic residues" evidence="9">
    <location>
        <begin position="2169"/>
        <end position="2183"/>
    </location>
</feature>
<keyword evidence="6" id="KW-0106">Calcium</keyword>
<reference evidence="11 12" key="1">
    <citation type="submission" date="2020-07" db="EMBL/GenBank/DDBJ databases">
        <title>Endozoicomonas sp. nov., isolated from sediment.</title>
        <authorList>
            <person name="Gu T."/>
        </authorList>
    </citation>
    <scope>NUCLEOTIDE SEQUENCE [LARGE SCALE GENOMIC DNA]</scope>
    <source>
        <strain evidence="11 12">SM1973</strain>
    </source>
</reference>
<dbReference type="EMBL" id="JACCKB010000001">
    <property type="protein sequence ID" value="NYZ64494.1"/>
    <property type="molecule type" value="Genomic_DNA"/>
</dbReference>
<feature type="region of interest" description="Disordered" evidence="9">
    <location>
        <begin position="1678"/>
        <end position="1728"/>
    </location>
</feature>
<feature type="region of interest" description="Disordered" evidence="9">
    <location>
        <begin position="1888"/>
        <end position="2012"/>
    </location>
</feature>
<evidence type="ECO:0000313" key="12">
    <source>
        <dbReference type="Proteomes" id="UP000569732"/>
    </source>
</evidence>
<gene>
    <name evidence="11" type="ORF">H0A36_00650</name>
</gene>
<feature type="compositionally biased region" description="Low complexity" evidence="9">
    <location>
        <begin position="2208"/>
        <end position="2221"/>
    </location>
</feature>
<protein>
    <recommendedName>
        <fullName evidence="10">Haemolysin-type calcium binding-related domain-containing protein</fullName>
    </recommendedName>
</protein>
<feature type="region of interest" description="Disordered" evidence="9">
    <location>
        <begin position="2486"/>
        <end position="2530"/>
    </location>
</feature>
<feature type="compositionally biased region" description="Acidic residues" evidence="9">
    <location>
        <begin position="471"/>
        <end position="480"/>
    </location>
</feature>
<keyword evidence="8" id="KW-0472">Membrane</keyword>
<sequence length="3334" mass="356314">MTNIYLSQEQIEIIKNFQRRGPNENNRYDDVYRAISEMLPDSDVKLWFKGAEQANAGRGVFSEIIRVYSKRQMELRGITYTDEIMQAASNAVAEKALEDVLDSRRKQPDGRWLFPTIRNIADKDATGVGQTLFASLDDKDTAGGDINAGWAGSILFSAFGDNQTYRLLTAGGGHLDKFDDLKNILFAYEAYSKALWESAKQAGVQLFTLDKQLLTDLGIGWDTFQEASWDDLKAMAFNNISSLLTGDAKRFGELISKAGTETVLDWIIAGYSGKKAAFKTNVDNFSEQANSFFGSLSPKIQQSLSVILLPDSKQQIIELAKQDISVRNSLYTLNPIAVSLDNYSYDLSLQNPNSGDGAISEEWLDKRAAFLVFEKLYRQSRQTDDGVFEMPLGLPVPIVGDIIFTDYSSGEKYELKVNGVDGGIAETKRIVFGGESGDNLRGGDGDDYLFGMKGDDNFQGGEGSDYLEGGEGNDELDGGEDNDTLVGGLGDDIYYIDNSGDEIIETEERGDDKAYVSVDYKFSDEAEIETIIMEEGASNVEANKYDNKIEGNEDNNIIKGAAGDDEINGNGGNDNIEGGDGADTLDGGDGNDTLKGGSGNDKYIVDSKDTIIDSNGDGSVELNGMILTGGKRKKDDPPGEYKKGRTIYKLNGSTLLVNNGLIIKNFSNGDLGILLEEDDTPPPPPPPKPDPTPASPIALDLDGDGIETVGLDKNIFFDHDGDGFKELSGFIDKDDGLLVRDINNDGQISSGAELFGSNTLLSNGEKAKNGFEALKQFDDNGDKLINSEDSIYENLRIFQDLNQNGSVDKGELFSLKEKNISEIELEYTSSSFKDKFGNEHKQIGKYKTSDGNEYTASDIWFKSNRTLTDESSSSISLSREVQNLPDAIGYGIARSLRQAMQRDTSGNLKSLVEQFVNADTREQRLKLTTDIIFKWTNQEGEYRKHYQSPVDARKIGALEAFYGYKVDRPRGSGQQYAAMYRGYFDNLRDTVFYQLSAKTNLARYFKAIDFNLDESDGLYKGNYDKAVELILSDMASDVSKAYDLAQDFLQSVRGVNPYNQINVMLLRASIVRVTDEPSIRDNFSTKIVNILLGLATGASDGNDRQYGNNENDVLFGLDGDDYLYGAAGNDQLNGGRGNDYLEGNEGSDTYRFASGFGKDRINNYDKSAGRLDIISFDEGINKSDIELSRMGDDLIITIKNTDDQIRVESHFAGEGSSGYSIDKLSFADGSEMEVGPSHIENINVALQKITADADELHGTSQNDNLNGLGGNDVIYGKDGNDELKGALGDDTLIGDAGDDTLIGGEGHDELQGGDGNDILQGGLGDDHLSGGKGNNIYQLNIGDGLDVIENGRDEKSENIIKFGQGISKSSIILQRQSDDLIIHVNGSEDQIRIRSHFSGSEIDKIIFSDGSLIDQSYIDAAVLRGSELDDFIKATDEDNEITGLGGNDKLYGLGGNDVVNGGTGNDRLYGEKGNDTLDGGAGNDTLYGGVGDDILIDNEGNNSLVGNSGNDTLLAGNGEDILTGGEGDDTLQGGKGNDTLYGGDGNDDYFVSQGDGHDVIVDNQGEITIYVDKLDPEKAIFRRKHRDLIITFEDNSSDDSIRIKNYFTPQEFIGGWQFSLGAGPESLMMLSPDLIAELSVKGTPFVDLLHGNFLDNVISGKDGDDYLGGYGGNDQLNGDAGDDRLFGGHGDDQLQGGIGNDNLDGGEGNDQLSGGTGNDQLVGGDGDDTYIYHAGDGNEEIIDSEGTDQLRLVDIEARQLMLRRHDNDLLIYFIDSDGNVENNNSICIKDQFNDKEGDIPKTIIEAIKLSDTEWNYQAIKDQVLKGTINADIIRGHKDNDIINGLDGDDQIQAVAGDDEINGGNGSDTIYGGLGNDILKGEAGKDSLYGGEGNDHLEGGAEDDILFGNDGNDSLLGGDGSDQLTGGEGDNYLDGGAGDDTLNSGEGKDKLLGGDGNDELNSGSGDDQLVGGVGKDTLIAGAGNDTLDGGQGSDELSAGSGDDTLTGGKGDDSLMGGHGDDLYIIHQGDGSNRIVDSDGQDHLRWSGVTPTNLLTRRNNNDLVIFDQASNESLHIANYFSHQVGQSGSGAIEIITFDDGSQWRLTEVLAQALLGTDQDDHIEGHAEDDTINAGIGDDLIQSKDGKDIVHGGAGKDQIKGGMGSDTLYGDSGDDTIEGNDGDDVLDGGQGDDHLQGQYGADTLHGGTGNDTLLGGWGDDQLLGNEGQDSLVGGNGNDQLLGGSGNDVLEGESGNDHLQGGAGDDQLEGGEGEDTLLGGDGNDTLNAADSVWDTAANTLAGGKGNDTLYGSYGDETYQFNLDDGQDLIVETRRDEALTNLSPSNDKLVFGEGITPEDLTFVRVNNDLQARHVNGNDQVTIQNWFLDFNNSPHNYFKVETFIFADGTKLTTTDVESRIIWEGSDNAESFIGYREYGETFKAGAGNDKVFTRKGDDIAYGEAGDDYLDGEEGNDQLYGGIGNDNIWGKTGNDKLDGGQGNDHLNAGEGDDTLVGGDGDDQLSGGSGSNHLAGGQGDDKYVYQGGLDIIDNTGGGHDGIFFNDGITKERLSFVRDGDDLLIHVDEAEQPAVRVLNHFQGGEYAIGYVQPDGGNYITTAEINHRSAASEVEVEGDYDAVVNGTEKSEELSGTEGKDLIRGQAGNDTLFGMLGNDVLEGGDGNDFIQGGNGRTGVADGDDRLEGQAGDDVLSGGGGNDVLLGGKGNDHYYYHANGGQDVIDNTGGGRDWVFFIEISRDRISYHRDGDDLVMLVDQDINQQVRVKNHFVGGESAISYIQPGDGGYAISTNNISQRLTPMPEESNGNTGSETGNGNGGNNGGNGNGGEGGETNNGGENNEGGEGETSGENSGETTNPPQIGGEDLLIGTERDEVLIGGVGNDTLDGNAGNDVLLGGDGNDKYIVKVAAGQDTIIDTVGKNLLVFEGISFNQVSSNLFKSGDDLQLSVSGTQDKVVIKDFFTTANIATISFTSGGEITAEKLFEVFGLSLPIDSVETMKTINGDNTDNSLTGSELAEIIKGDGGNDTITGGQGNDTLIGGRGDDRYIFRAGDGKDIIDNRGGGFDTIRFEGVSFNQVASKFVIQGDDLILNVSGSQDGITVKNYFQGGDYVIDQVEFANGGQITSEQLFEVFGKTNPDPTGSPRYVGLPSELAYANIYNGNKAAESIIGSSDGDFIDAGAGNDVIRGNQGNDLLLGGRGSDTYLFATGDGQDRINNLKTSDDEHDVLQLAGIDKNHLWFHREDDNLIVDVIDSDDKVTIDNWFANENQQLAEIETTDGVLGNDDVATLVQAMAAFEESGGAATADHSLLSEPLKATLAQAWQPKS</sequence>
<accession>A0A853I2R0</accession>
<dbReference type="Gene3D" id="2.150.10.10">
    <property type="entry name" value="Serralysin-like metalloprotease, C-terminal"/>
    <property type="match status" value="18"/>
</dbReference>
<dbReference type="PRINTS" id="PR00313">
    <property type="entry name" value="CABNDNGRPT"/>
</dbReference>
<keyword evidence="7" id="KW-0843">Virulence</keyword>
<dbReference type="InterPro" id="IPR003995">
    <property type="entry name" value="RTX_toxin_determinant-A"/>
</dbReference>
<dbReference type="Pfam" id="PF00353">
    <property type="entry name" value="HemolysinCabind"/>
    <property type="match status" value="27"/>
</dbReference>
<dbReference type="InterPro" id="IPR001343">
    <property type="entry name" value="Hemolysn_Ca-bd"/>
</dbReference>
<feature type="compositionally biased region" description="Low complexity" evidence="9">
    <location>
        <begin position="2812"/>
        <end position="2821"/>
    </location>
</feature>
<dbReference type="Proteomes" id="UP000569732">
    <property type="component" value="Unassembled WGS sequence"/>
</dbReference>
<dbReference type="InterPro" id="IPR018511">
    <property type="entry name" value="Hemolysin-typ_Ca-bd_CS"/>
</dbReference>
<name>A0A853I2R0_9GAMM</name>
<dbReference type="GO" id="GO:0005509">
    <property type="term" value="F:calcium ion binding"/>
    <property type="evidence" value="ECO:0007669"/>
    <property type="project" value="InterPro"/>
</dbReference>
<feature type="domain" description="Haemolysin-type calcium binding-related" evidence="10">
    <location>
        <begin position="2060"/>
        <end position="2103"/>
    </location>
</feature>
<evidence type="ECO:0000256" key="1">
    <source>
        <dbReference type="ARBA" id="ARBA00004370"/>
    </source>
</evidence>
<feature type="compositionally biased region" description="Pro residues" evidence="9">
    <location>
        <begin position="681"/>
        <end position="694"/>
    </location>
</feature>
<feature type="compositionally biased region" description="Basic and acidic residues" evidence="9">
    <location>
        <begin position="1681"/>
        <end position="1692"/>
    </location>
</feature>
<evidence type="ECO:0000256" key="2">
    <source>
        <dbReference type="ARBA" id="ARBA00004613"/>
    </source>
</evidence>
<dbReference type="PANTHER" id="PTHR38340:SF1">
    <property type="entry name" value="S-LAYER PROTEIN"/>
    <property type="match status" value="1"/>
</dbReference>
<dbReference type="GO" id="GO:0090729">
    <property type="term" value="F:toxin activity"/>
    <property type="evidence" value="ECO:0007669"/>
    <property type="project" value="UniProtKB-KW"/>
</dbReference>
<feature type="region of interest" description="Disordered" evidence="9">
    <location>
        <begin position="560"/>
        <end position="604"/>
    </location>
</feature>
<feature type="region of interest" description="Disordered" evidence="9">
    <location>
        <begin position="2150"/>
        <end position="2279"/>
    </location>
</feature>
<dbReference type="InterPro" id="IPR050557">
    <property type="entry name" value="RTX_toxin/Mannuronan_C5-epim"/>
</dbReference>
<dbReference type="Pfam" id="PF06594">
    <property type="entry name" value="HCBP_related"/>
    <property type="match status" value="6"/>
</dbReference>
<feature type="compositionally biased region" description="Gly residues" evidence="9">
    <location>
        <begin position="2822"/>
        <end position="2855"/>
    </location>
</feature>
<dbReference type="RefSeq" id="WP_180566526.1">
    <property type="nucleotide sequence ID" value="NZ_JACCKB010000001.1"/>
</dbReference>
<evidence type="ECO:0000256" key="7">
    <source>
        <dbReference type="ARBA" id="ARBA00023026"/>
    </source>
</evidence>
<keyword evidence="5" id="KW-0677">Repeat</keyword>
<evidence type="ECO:0000256" key="9">
    <source>
        <dbReference type="SAM" id="MobiDB-lite"/>
    </source>
</evidence>
<keyword evidence="12" id="KW-1185">Reference proteome</keyword>
<evidence type="ECO:0000259" key="10">
    <source>
        <dbReference type="Pfam" id="PF06594"/>
    </source>
</evidence>
<evidence type="ECO:0000313" key="11">
    <source>
        <dbReference type="EMBL" id="NYZ64494.1"/>
    </source>
</evidence>
<dbReference type="InterPro" id="IPR011049">
    <property type="entry name" value="Serralysin-like_metalloprot_C"/>
</dbReference>
<feature type="domain" description="Haemolysin-type calcium binding-related" evidence="10">
    <location>
        <begin position="1193"/>
        <end position="1231"/>
    </location>
</feature>
<feature type="domain" description="Haemolysin-type calcium binding-related" evidence="10">
    <location>
        <begin position="3254"/>
        <end position="3288"/>
    </location>
</feature>
<feature type="compositionally biased region" description="Low complexity" evidence="9">
    <location>
        <begin position="2857"/>
        <end position="2866"/>
    </location>
</feature>
<evidence type="ECO:0000256" key="3">
    <source>
        <dbReference type="ARBA" id="ARBA00022525"/>
    </source>
</evidence>
<dbReference type="InterPro" id="IPR010566">
    <property type="entry name" value="Haemolys_ca-bd"/>
</dbReference>
<dbReference type="SUPFAM" id="SSF51120">
    <property type="entry name" value="beta-Roll"/>
    <property type="match status" value="16"/>
</dbReference>
<comment type="subcellular location">
    <subcellularLocation>
        <location evidence="1">Membrane</location>
    </subcellularLocation>
    <subcellularLocation>
        <location evidence="2">Secreted</location>
    </subcellularLocation>
</comment>
<dbReference type="PANTHER" id="PTHR38340">
    <property type="entry name" value="S-LAYER PROTEIN"/>
    <property type="match status" value="1"/>
</dbReference>
<keyword evidence="4" id="KW-0800">Toxin</keyword>
<feature type="region of interest" description="Disordered" evidence="9">
    <location>
        <begin position="460"/>
        <end position="480"/>
    </location>
</feature>
<comment type="caution">
    <text evidence="11">The sequence shown here is derived from an EMBL/GenBank/DDBJ whole genome shotgun (WGS) entry which is preliminary data.</text>
</comment>
<organism evidence="11 12">
    <name type="scientific">Spartinivicinus marinus</name>
    <dbReference type="NCBI Taxonomy" id="2994442"/>
    <lineage>
        <taxon>Bacteria</taxon>
        <taxon>Pseudomonadati</taxon>
        <taxon>Pseudomonadota</taxon>
        <taxon>Gammaproteobacteria</taxon>
        <taxon>Oceanospirillales</taxon>
        <taxon>Zooshikellaceae</taxon>
        <taxon>Spartinivicinus</taxon>
    </lineage>
</organism>
<evidence type="ECO:0000256" key="8">
    <source>
        <dbReference type="ARBA" id="ARBA00023136"/>
    </source>
</evidence>
<feature type="compositionally biased region" description="Low complexity" evidence="9">
    <location>
        <begin position="1905"/>
        <end position="1924"/>
    </location>
</feature>
<dbReference type="PRINTS" id="PR01488">
    <property type="entry name" value="RTXTOXINA"/>
</dbReference>
<evidence type="ECO:0000256" key="5">
    <source>
        <dbReference type="ARBA" id="ARBA00022737"/>
    </source>
</evidence>
<keyword evidence="3" id="KW-0964">Secreted</keyword>
<proteinExistence type="predicted"/>
<feature type="region of interest" description="Disordered" evidence="9">
    <location>
        <begin position="673"/>
        <end position="698"/>
    </location>
</feature>
<dbReference type="PROSITE" id="PS00330">
    <property type="entry name" value="HEMOLYSIN_CALCIUM"/>
    <property type="match status" value="26"/>
</dbReference>
<evidence type="ECO:0000256" key="4">
    <source>
        <dbReference type="ARBA" id="ARBA00022656"/>
    </source>
</evidence>
<feature type="region of interest" description="Disordered" evidence="9">
    <location>
        <begin position="2806"/>
        <end position="2874"/>
    </location>
</feature>
<feature type="domain" description="Haemolysin-type calcium binding-related" evidence="10">
    <location>
        <begin position="2367"/>
        <end position="2408"/>
    </location>
</feature>
<evidence type="ECO:0000256" key="6">
    <source>
        <dbReference type="ARBA" id="ARBA00022837"/>
    </source>
</evidence>